<dbReference type="Proteomes" id="UP000245942">
    <property type="component" value="Unassembled WGS sequence"/>
</dbReference>
<dbReference type="InterPro" id="IPR016685">
    <property type="entry name" value="Silence_cplx_Nase-comp_TudorSN"/>
</dbReference>
<dbReference type="PIRSF" id="PIRSF017179">
    <property type="entry name" value="RISC-Tudor-SN"/>
    <property type="match status" value="1"/>
</dbReference>
<feature type="domain" description="TNase-like" evidence="6">
    <location>
        <begin position="21"/>
        <end position="176"/>
    </location>
</feature>
<evidence type="ECO:0000313" key="7">
    <source>
        <dbReference type="EMBL" id="PWN23259.1"/>
    </source>
</evidence>
<dbReference type="Pfam" id="PF00567">
    <property type="entry name" value="TUDOR"/>
    <property type="match status" value="1"/>
</dbReference>
<feature type="domain" description="TNase-like" evidence="6">
    <location>
        <begin position="200"/>
        <end position="373"/>
    </location>
</feature>
<accession>A0A316UDI0</accession>
<keyword evidence="3" id="KW-0677">Repeat</keyword>
<comment type="subcellular location">
    <subcellularLocation>
        <location evidence="1 4">Cytoplasm</location>
    </subcellularLocation>
</comment>
<dbReference type="GO" id="GO:0005829">
    <property type="term" value="C:cytosol"/>
    <property type="evidence" value="ECO:0007669"/>
    <property type="project" value="UniProtKB-UniRule"/>
</dbReference>
<evidence type="ECO:0000256" key="5">
    <source>
        <dbReference type="SAM" id="MobiDB-lite"/>
    </source>
</evidence>
<evidence type="ECO:0000256" key="2">
    <source>
        <dbReference type="ARBA" id="ARBA00022490"/>
    </source>
</evidence>
<gene>
    <name evidence="7" type="ORF">BCV69DRAFT_280868</name>
</gene>
<dbReference type="AlphaFoldDB" id="A0A316UDI0"/>
<proteinExistence type="predicted"/>
<dbReference type="GeneID" id="37013503"/>
<dbReference type="GO" id="GO:0031332">
    <property type="term" value="C:RNAi effector complex"/>
    <property type="evidence" value="ECO:0007669"/>
    <property type="project" value="InterPro"/>
</dbReference>
<dbReference type="SMART" id="SM00318">
    <property type="entry name" value="SNc"/>
    <property type="match status" value="4"/>
</dbReference>
<dbReference type="STRING" id="1684307.A0A316UDI0"/>
<protein>
    <recommendedName>
        <fullName evidence="6">TNase-like domain-containing protein</fullName>
    </recommendedName>
</protein>
<organism evidence="7 8">
    <name type="scientific">Pseudomicrostroma glucosiphilum</name>
    <dbReference type="NCBI Taxonomy" id="1684307"/>
    <lineage>
        <taxon>Eukaryota</taxon>
        <taxon>Fungi</taxon>
        <taxon>Dikarya</taxon>
        <taxon>Basidiomycota</taxon>
        <taxon>Ustilaginomycotina</taxon>
        <taxon>Exobasidiomycetes</taxon>
        <taxon>Microstromatales</taxon>
        <taxon>Microstromatales incertae sedis</taxon>
        <taxon>Pseudomicrostroma</taxon>
    </lineage>
</organism>
<dbReference type="CDD" id="cd00175">
    <property type="entry name" value="SNc"/>
    <property type="match status" value="1"/>
</dbReference>
<dbReference type="InterPro" id="IPR002999">
    <property type="entry name" value="Tudor"/>
</dbReference>
<dbReference type="OrthoDB" id="10023235at2759"/>
<dbReference type="PROSITE" id="PS50830">
    <property type="entry name" value="TNASE_3"/>
    <property type="match status" value="3"/>
</dbReference>
<dbReference type="EMBL" id="KZ819322">
    <property type="protein sequence ID" value="PWN23259.1"/>
    <property type="molecule type" value="Genomic_DNA"/>
</dbReference>
<evidence type="ECO:0000313" key="8">
    <source>
        <dbReference type="Proteomes" id="UP000245942"/>
    </source>
</evidence>
<dbReference type="GO" id="GO:0031047">
    <property type="term" value="P:regulatory ncRNA-mediated gene silencing"/>
    <property type="evidence" value="ECO:0007669"/>
    <property type="project" value="UniProtKB-UniRule"/>
</dbReference>
<sequence length="1008" mass="108073">MSAGTPIVMPSLNAPLQGGLRVHSVLSGDTIVVRPTQMTASQAGSKEGEGGLKILHVAGLAAPRMGSRERDDEPQAFPSREFLRLLLVGREIRYRVAYQALGRTFAHIYLPPKAAGQPDTNVSHEILGAGWAKVHDSGSRRNANAVPEEEGEGGWKANQRAVQDEAQAAQRGIWGPDELLAVSYNMPENSHAFLIEYKGKPVDAIVEQVRDGSLLRVRLLLSSNRHQLINLHLAGIKTPRVSGGGGPNSVDTGGEAFGEESKFFVETRLLNRNITVTLLAIPQPLATPTPFSATAASASSSSATNTSSGGGTASVLIGTAMHANGDIAAFLLSAGLARIVDWHTGMLSSVGGMEKYRAAERIAREKRLNIWKDFVATAITSQMSVPAAARTYEAVVTRIISGDTIHVKREGEAEQRIQLSSIRQPPKDQVGWSYEAREWLRKRLIGKPIQVQIDYIKPAEAGFDERTYATIRTMTGAKETKGANVGELLISKGFASVVRHRRDDEDRSPFFDDLLAAEAAAATEGKGLHSGKQATAPNFVEASENAGRAHSYLPGLKRAGKCPAIIDFVAAGSRFKVLVPRENARLTLVLAGIKAPKTARNPKDKDEPFGKEAQEFAVAHVLQRDVDIEIYSLDKVGGFIGSIYLNTANGKQDFAQMLVENGLASVHGYSVDSTPSGPKLAAAEKQAQASRVGIWHDYKEEAEEQDASASNGPVTGNGVESRNGNAPSSAGPAVASGGAWGAAKPVSAAQPAPPRSDYRDIVISDVRGDGSAEKPFGFSVQTLGDKIKDLEKLMAELASTYRSAAPAPSSFRPQGDVAAKFEDGEWYRASVIKSSSIAKRATVSFYDYGNVLEDVPFSDIRPLDSTKFGRTRLPPQASEARLSFVRLFSAPAAAGKGASSVNEYAWEAQERFRDYLGQKLIANVDFKEGSASNPLLHLTLYDPSSAGAASGPAGSINATIVKEGWALVDEKTAYFRSHPQMAQKLAENNAEARRKHLGIYEYGDPESS</sequence>
<feature type="compositionally biased region" description="Polar residues" evidence="5">
    <location>
        <begin position="707"/>
        <end position="723"/>
    </location>
</feature>
<dbReference type="GO" id="GO:0006402">
    <property type="term" value="P:mRNA catabolic process"/>
    <property type="evidence" value="ECO:0007669"/>
    <property type="project" value="UniProtKB-UniRule"/>
</dbReference>
<dbReference type="RefSeq" id="XP_025350419.1">
    <property type="nucleotide sequence ID" value="XM_025491769.1"/>
</dbReference>
<name>A0A316UDI0_9BASI</name>
<dbReference type="InterPro" id="IPR016071">
    <property type="entry name" value="Staphylococal_nuclease_OB-fold"/>
</dbReference>
<dbReference type="Pfam" id="PF00565">
    <property type="entry name" value="SNase"/>
    <property type="match status" value="3"/>
</dbReference>
<dbReference type="GO" id="GO:0003723">
    <property type="term" value="F:RNA binding"/>
    <property type="evidence" value="ECO:0007669"/>
    <property type="project" value="UniProtKB-UniRule"/>
</dbReference>
<keyword evidence="8" id="KW-1185">Reference proteome</keyword>
<feature type="domain" description="TNase-like" evidence="6">
    <location>
        <begin position="390"/>
        <end position="697"/>
    </location>
</feature>
<dbReference type="PANTHER" id="PTHR12302">
    <property type="entry name" value="EBNA2 BINDING PROTEIN P100"/>
    <property type="match status" value="1"/>
</dbReference>
<dbReference type="PANTHER" id="PTHR12302:SF2">
    <property type="entry name" value="STAPHYLOCOCCAL NUCLEASE DOMAIN-CONTAINING PROTEIN 1"/>
    <property type="match status" value="1"/>
</dbReference>
<dbReference type="SUPFAM" id="SSF50199">
    <property type="entry name" value="Staphylococcal nuclease"/>
    <property type="match status" value="5"/>
</dbReference>
<evidence type="ECO:0000256" key="1">
    <source>
        <dbReference type="ARBA" id="ARBA00004496"/>
    </source>
</evidence>
<dbReference type="FunFam" id="2.30.30.140:FF:000018">
    <property type="entry name" value="Serine/threonine-protein kinase 31"/>
    <property type="match status" value="1"/>
</dbReference>
<evidence type="ECO:0000256" key="3">
    <source>
        <dbReference type="ARBA" id="ARBA00022737"/>
    </source>
</evidence>
<dbReference type="InterPro" id="IPR035437">
    <property type="entry name" value="SNase_OB-fold_sf"/>
</dbReference>
<evidence type="ECO:0000256" key="4">
    <source>
        <dbReference type="PIRNR" id="PIRNR017179"/>
    </source>
</evidence>
<dbReference type="GO" id="GO:0005634">
    <property type="term" value="C:nucleus"/>
    <property type="evidence" value="ECO:0007669"/>
    <property type="project" value="TreeGrafter"/>
</dbReference>
<feature type="region of interest" description="Disordered" evidence="5">
    <location>
        <begin position="701"/>
        <end position="739"/>
    </location>
</feature>
<feature type="compositionally biased region" description="Low complexity" evidence="5">
    <location>
        <begin position="724"/>
        <end position="739"/>
    </location>
</feature>
<dbReference type="Gene3D" id="2.30.30.140">
    <property type="match status" value="1"/>
</dbReference>
<keyword evidence="2 4" id="KW-0963">Cytoplasm</keyword>
<dbReference type="SUPFAM" id="SSF63748">
    <property type="entry name" value="Tudor/PWWP/MBT"/>
    <property type="match status" value="1"/>
</dbReference>
<dbReference type="SMART" id="SM00333">
    <property type="entry name" value="TUDOR"/>
    <property type="match status" value="1"/>
</dbReference>
<reference evidence="7 8" key="1">
    <citation type="journal article" date="2018" name="Mol. Biol. Evol.">
        <title>Broad Genomic Sampling Reveals a Smut Pathogenic Ancestry of the Fungal Clade Ustilaginomycotina.</title>
        <authorList>
            <person name="Kijpornyongpan T."/>
            <person name="Mondo S.J."/>
            <person name="Barry K."/>
            <person name="Sandor L."/>
            <person name="Lee J."/>
            <person name="Lipzen A."/>
            <person name="Pangilinan J."/>
            <person name="LaButti K."/>
            <person name="Hainaut M."/>
            <person name="Henrissat B."/>
            <person name="Grigoriev I.V."/>
            <person name="Spatafora J.W."/>
            <person name="Aime M.C."/>
        </authorList>
    </citation>
    <scope>NUCLEOTIDE SEQUENCE [LARGE SCALE GENOMIC DNA]</scope>
    <source>
        <strain evidence="7 8">MCA 4718</strain>
    </source>
</reference>
<dbReference type="Gene3D" id="2.40.50.90">
    <property type="match status" value="5"/>
</dbReference>
<dbReference type="GO" id="GO:0004518">
    <property type="term" value="F:nuclease activity"/>
    <property type="evidence" value="ECO:0007669"/>
    <property type="project" value="TreeGrafter"/>
</dbReference>
<evidence type="ECO:0000259" key="6">
    <source>
        <dbReference type="PROSITE" id="PS50830"/>
    </source>
</evidence>